<dbReference type="EMBL" id="NKQK01000010">
    <property type="protein sequence ID" value="PSS19756.1"/>
    <property type="molecule type" value="Genomic_DNA"/>
</dbReference>
<dbReference type="Gramene" id="PSS19756">
    <property type="protein sequence ID" value="PSS19756"/>
    <property type="gene ID" value="CEY00_Acc11794"/>
</dbReference>
<keyword evidence="13" id="KW-1185">Reference proteome</keyword>
<evidence type="ECO:0000256" key="3">
    <source>
        <dbReference type="ARBA" id="ARBA00022640"/>
    </source>
</evidence>
<reference evidence="12 13" key="1">
    <citation type="submission" date="2017-07" db="EMBL/GenBank/DDBJ databases">
        <title>An improved, manually edited Actinidia chinensis var. chinensis (kiwifruit) genome highlights the challenges associated with draft genomes and gene prediction in plants.</title>
        <authorList>
            <person name="Pilkington S."/>
            <person name="Crowhurst R."/>
            <person name="Hilario E."/>
            <person name="Nardozza S."/>
            <person name="Fraser L."/>
            <person name="Peng Y."/>
            <person name="Gunaseelan K."/>
            <person name="Simpson R."/>
            <person name="Tahir J."/>
            <person name="Deroles S."/>
            <person name="Templeton K."/>
            <person name="Luo Z."/>
            <person name="Davy M."/>
            <person name="Cheng C."/>
            <person name="Mcneilage M."/>
            <person name="Scaglione D."/>
            <person name="Liu Y."/>
            <person name="Zhang Q."/>
            <person name="Datson P."/>
            <person name="De Silva N."/>
            <person name="Gardiner S."/>
            <person name="Bassett H."/>
            <person name="Chagne D."/>
            <person name="Mccallum J."/>
            <person name="Dzierzon H."/>
            <person name="Deng C."/>
            <person name="Wang Y.-Y."/>
            <person name="Barron N."/>
            <person name="Manako K."/>
            <person name="Bowen J."/>
            <person name="Foster T."/>
            <person name="Erridge Z."/>
            <person name="Tiffin H."/>
            <person name="Waite C."/>
            <person name="Davies K."/>
            <person name="Grierson E."/>
            <person name="Laing W."/>
            <person name="Kirk R."/>
            <person name="Chen X."/>
            <person name="Wood M."/>
            <person name="Montefiori M."/>
            <person name="Brummell D."/>
            <person name="Schwinn K."/>
            <person name="Catanach A."/>
            <person name="Fullerton C."/>
            <person name="Li D."/>
            <person name="Meiyalaghan S."/>
            <person name="Nieuwenhuizen N."/>
            <person name="Read N."/>
            <person name="Prakash R."/>
            <person name="Hunter D."/>
            <person name="Zhang H."/>
            <person name="Mckenzie M."/>
            <person name="Knabel M."/>
            <person name="Harris A."/>
            <person name="Allan A."/>
            <person name="Chen A."/>
            <person name="Janssen B."/>
            <person name="Plunkett B."/>
            <person name="Dwamena C."/>
            <person name="Voogd C."/>
            <person name="Leif D."/>
            <person name="Lafferty D."/>
            <person name="Souleyre E."/>
            <person name="Varkonyi-Gasic E."/>
            <person name="Gambi F."/>
            <person name="Hanley J."/>
            <person name="Yao J.-L."/>
            <person name="Cheung J."/>
            <person name="David K."/>
            <person name="Warren B."/>
            <person name="Marsh K."/>
            <person name="Snowden K."/>
            <person name="Lin-Wang K."/>
            <person name="Brian L."/>
            <person name="Martinez-Sanchez M."/>
            <person name="Wang M."/>
            <person name="Ileperuma N."/>
            <person name="Macnee N."/>
            <person name="Campin R."/>
            <person name="Mcatee P."/>
            <person name="Drummond R."/>
            <person name="Espley R."/>
            <person name="Ireland H."/>
            <person name="Wu R."/>
            <person name="Atkinson R."/>
            <person name="Karunairetnam S."/>
            <person name="Bulley S."/>
            <person name="Chunkath S."/>
            <person name="Hanley Z."/>
            <person name="Storey R."/>
            <person name="Thrimawithana A."/>
            <person name="Thomson S."/>
            <person name="David C."/>
            <person name="Testolin R."/>
        </authorList>
    </citation>
    <scope>NUCLEOTIDE SEQUENCE [LARGE SCALE GENOMIC DNA]</scope>
    <source>
        <strain evidence="13">cv. Red5</strain>
        <tissue evidence="12">Young leaf</tissue>
    </source>
</reference>
<comment type="subcellular location">
    <subcellularLocation>
        <location evidence="8">Plastid</location>
        <location evidence="8">Chloroplast intermembrane space</location>
        <topology evidence="8">Peripheral membrane protein</topology>
    </subcellularLocation>
</comment>
<comment type="function">
    <text evidence="7">Involved in protein precursor import into chloroplasts. Imported into the intermembrane space via the Toc translocon. May be involved in the import pathway used by proteins without a cleavable N-terminal pre-sequence.</text>
</comment>
<dbReference type="Pfam" id="PF04278">
    <property type="entry name" value="Tic22"/>
    <property type="match status" value="1"/>
</dbReference>
<evidence type="ECO:0000256" key="6">
    <source>
        <dbReference type="ARBA" id="ARBA00023136"/>
    </source>
</evidence>
<dbReference type="OrthoDB" id="196308at2759"/>
<dbReference type="STRING" id="1590841.A0A2R6R3D9"/>
<evidence type="ECO:0000256" key="10">
    <source>
        <dbReference type="ARBA" id="ARBA00072390"/>
    </source>
</evidence>
<dbReference type="FunCoup" id="A0A2R6R3D9">
    <property type="interactions" value="1239"/>
</dbReference>
<evidence type="ECO:0000256" key="2">
    <source>
        <dbReference type="ARBA" id="ARBA00022528"/>
    </source>
</evidence>
<keyword evidence="2" id="KW-0150">Chloroplast</keyword>
<evidence type="ECO:0000256" key="4">
    <source>
        <dbReference type="ARBA" id="ARBA00022927"/>
    </source>
</evidence>
<comment type="similarity">
    <text evidence="9">Belongs to the Tic22 family.</text>
</comment>
<name>A0A2R6R3D9_ACTCC</name>
<dbReference type="OMA" id="DSWQPKH"/>
<keyword evidence="4" id="KW-0653">Protein transport</keyword>
<dbReference type="InParanoid" id="A0A2R6R3D9"/>
<dbReference type="FunFam" id="3.40.1350.100:FF:000001">
    <property type="entry name" value="Protein TIC 22, chloroplastic"/>
    <property type="match status" value="1"/>
</dbReference>
<dbReference type="Proteomes" id="UP000241394">
    <property type="component" value="Chromosome LG10"/>
</dbReference>
<keyword evidence="5" id="KW-0809">Transit peptide</keyword>
<evidence type="ECO:0000256" key="9">
    <source>
        <dbReference type="ARBA" id="ARBA00061192"/>
    </source>
</evidence>
<keyword evidence="1" id="KW-0813">Transport</keyword>
<dbReference type="Gene3D" id="3.40.1350.100">
    <property type="match status" value="1"/>
</dbReference>
<dbReference type="PANTHER" id="PTHR33926">
    <property type="entry name" value="PROTEIN TIC 22, CHLOROPLASTIC"/>
    <property type="match status" value="1"/>
</dbReference>
<evidence type="ECO:0000256" key="8">
    <source>
        <dbReference type="ARBA" id="ARBA00060366"/>
    </source>
</evidence>
<dbReference type="GO" id="GO:0015031">
    <property type="term" value="P:protein transport"/>
    <property type="evidence" value="ECO:0007669"/>
    <property type="project" value="UniProtKB-KW"/>
</dbReference>
<keyword evidence="3" id="KW-0934">Plastid</keyword>
<comment type="caution">
    <text evidence="12">The sequence shown here is derived from an EMBL/GenBank/DDBJ whole genome shotgun (WGS) entry which is preliminary data.</text>
</comment>
<dbReference type="InterPro" id="IPR007378">
    <property type="entry name" value="Tic22-like"/>
</dbReference>
<evidence type="ECO:0000256" key="11">
    <source>
        <dbReference type="ARBA" id="ARBA00082221"/>
    </source>
</evidence>
<keyword evidence="6" id="KW-0472">Membrane</keyword>
<proteinExistence type="inferred from homology"/>
<gene>
    <name evidence="12" type="ORF">CEY00_Acc11794</name>
</gene>
<organism evidence="12 13">
    <name type="scientific">Actinidia chinensis var. chinensis</name>
    <name type="common">Chinese soft-hair kiwi</name>
    <dbReference type="NCBI Taxonomy" id="1590841"/>
    <lineage>
        <taxon>Eukaryota</taxon>
        <taxon>Viridiplantae</taxon>
        <taxon>Streptophyta</taxon>
        <taxon>Embryophyta</taxon>
        <taxon>Tracheophyta</taxon>
        <taxon>Spermatophyta</taxon>
        <taxon>Magnoliopsida</taxon>
        <taxon>eudicotyledons</taxon>
        <taxon>Gunneridae</taxon>
        <taxon>Pentapetalae</taxon>
        <taxon>asterids</taxon>
        <taxon>Ericales</taxon>
        <taxon>Actinidiaceae</taxon>
        <taxon>Actinidia</taxon>
    </lineage>
</organism>
<dbReference type="AlphaFoldDB" id="A0A2R6R3D9"/>
<dbReference type="PANTHER" id="PTHR33926:SF4">
    <property type="entry name" value="PROTEIN TIC 22, CHLOROPLASTIC"/>
    <property type="match status" value="1"/>
</dbReference>
<sequence length="289" mass="32227">MESPKPSFGTPNPLLSLSSFIHQHFQRLGGELASRLGDTRRLAAAAAQKRCRLLPPPSLSSLPFASVKHAFDVALSSNHVAKTLSGTSVFTVSNSNNEFVLISDPNSMKSIGLLCFRKEDADAFLAQVNSRKRELQTKARVVPITLDQVYMLKVEGIAFRFMPDPVQIKNALELKASDIKSGFDGVPIFQSDLLVVKKKNRRYCPIYFRKEDVEKELSRVSRASRGQGAAQHIMEITKGEGKRLWRLVGSLEDVLKKMEMNENNSGWEDLIFIPPGKSFSEHIQEVVNA</sequence>
<protein>
    <recommendedName>
        <fullName evidence="10">Protein TIC 22, chloroplastic</fullName>
    </recommendedName>
    <alternativeName>
        <fullName evidence="11">Translocon at the inner envelope membrane of chloroplasts 22</fullName>
    </alternativeName>
</protein>
<evidence type="ECO:0000256" key="7">
    <source>
        <dbReference type="ARBA" id="ARBA00053802"/>
    </source>
</evidence>
<evidence type="ECO:0000313" key="13">
    <source>
        <dbReference type="Proteomes" id="UP000241394"/>
    </source>
</evidence>
<evidence type="ECO:0000313" key="12">
    <source>
        <dbReference type="EMBL" id="PSS19756.1"/>
    </source>
</evidence>
<dbReference type="GO" id="GO:0031972">
    <property type="term" value="C:chloroplast intermembrane space"/>
    <property type="evidence" value="ECO:0007669"/>
    <property type="project" value="UniProtKB-SubCell"/>
</dbReference>
<evidence type="ECO:0000256" key="5">
    <source>
        <dbReference type="ARBA" id="ARBA00022946"/>
    </source>
</evidence>
<reference evidence="13" key="2">
    <citation type="journal article" date="2018" name="BMC Genomics">
        <title>A manually annotated Actinidia chinensis var. chinensis (kiwifruit) genome highlights the challenges associated with draft genomes and gene prediction in plants.</title>
        <authorList>
            <person name="Pilkington S.M."/>
            <person name="Crowhurst R."/>
            <person name="Hilario E."/>
            <person name="Nardozza S."/>
            <person name="Fraser L."/>
            <person name="Peng Y."/>
            <person name="Gunaseelan K."/>
            <person name="Simpson R."/>
            <person name="Tahir J."/>
            <person name="Deroles S.C."/>
            <person name="Templeton K."/>
            <person name="Luo Z."/>
            <person name="Davy M."/>
            <person name="Cheng C."/>
            <person name="McNeilage M."/>
            <person name="Scaglione D."/>
            <person name="Liu Y."/>
            <person name="Zhang Q."/>
            <person name="Datson P."/>
            <person name="De Silva N."/>
            <person name="Gardiner S.E."/>
            <person name="Bassett H."/>
            <person name="Chagne D."/>
            <person name="McCallum J."/>
            <person name="Dzierzon H."/>
            <person name="Deng C."/>
            <person name="Wang Y.Y."/>
            <person name="Barron L."/>
            <person name="Manako K."/>
            <person name="Bowen J."/>
            <person name="Foster T.M."/>
            <person name="Erridge Z.A."/>
            <person name="Tiffin H."/>
            <person name="Waite C.N."/>
            <person name="Davies K.M."/>
            <person name="Grierson E.P."/>
            <person name="Laing W.A."/>
            <person name="Kirk R."/>
            <person name="Chen X."/>
            <person name="Wood M."/>
            <person name="Montefiori M."/>
            <person name="Brummell D.A."/>
            <person name="Schwinn K.E."/>
            <person name="Catanach A."/>
            <person name="Fullerton C."/>
            <person name="Li D."/>
            <person name="Meiyalaghan S."/>
            <person name="Nieuwenhuizen N."/>
            <person name="Read N."/>
            <person name="Prakash R."/>
            <person name="Hunter D."/>
            <person name="Zhang H."/>
            <person name="McKenzie M."/>
            <person name="Knabel M."/>
            <person name="Harris A."/>
            <person name="Allan A.C."/>
            <person name="Gleave A."/>
            <person name="Chen A."/>
            <person name="Janssen B.J."/>
            <person name="Plunkett B."/>
            <person name="Ampomah-Dwamena C."/>
            <person name="Voogd C."/>
            <person name="Leif D."/>
            <person name="Lafferty D."/>
            <person name="Souleyre E.J.F."/>
            <person name="Varkonyi-Gasic E."/>
            <person name="Gambi F."/>
            <person name="Hanley J."/>
            <person name="Yao J.L."/>
            <person name="Cheung J."/>
            <person name="David K.M."/>
            <person name="Warren B."/>
            <person name="Marsh K."/>
            <person name="Snowden K.C."/>
            <person name="Lin-Wang K."/>
            <person name="Brian L."/>
            <person name="Martinez-Sanchez M."/>
            <person name="Wang M."/>
            <person name="Ileperuma N."/>
            <person name="Macnee N."/>
            <person name="Campin R."/>
            <person name="McAtee P."/>
            <person name="Drummond R.S.M."/>
            <person name="Espley R.V."/>
            <person name="Ireland H.S."/>
            <person name="Wu R."/>
            <person name="Atkinson R.G."/>
            <person name="Karunairetnam S."/>
            <person name="Bulley S."/>
            <person name="Chunkath S."/>
            <person name="Hanley Z."/>
            <person name="Storey R."/>
            <person name="Thrimawithana A.H."/>
            <person name="Thomson S."/>
            <person name="David C."/>
            <person name="Testolin R."/>
            <person name="Huang H."/>
            <person name="Hellens R.P."/>
            <person name="Schaffer R.J."/>
        </authorList>
    </citation>
    <scope>NUCLEOTIDE SEQUENCE [LARGE SCALE GENOMIC DNA]</scope>
    <source>
        <strain evidence="13">cv. Red5</strain>
    </source>
</reference>
<accession>A0A2R6R3D9</accession>
<evidence type="ECO:0000256" key="1">
    <source>
        <dbReference type="ARBA" id="ARBA00022448"/>
    </source>
</evidence>